<dbReference type="GO" id="GO:0005840">
    <property type="term" value="C:ribosome"/>
    <property type="evidence" value="ECO:0007669"/>
    <property type="project" value="UniProtKB-KW"/>
</dbReference>
<name>A0A1F4UPY1_UNCKA</name>
<protein>
    <recommendedName>
        <fullName evidence="4">Small ribosomal subunit protein uS5</fullName>
    </recommendedName>
    <alternativeName>
        <fullName evidence="5">30S ribosomal protein S5</fullName>
    </alternativeName>
</protein>
<evidence type="ECO:0000256" key="7">
    <source>
        <dbReference type="RuleBase" id="RU003823"/>
    </source>
</evidence>
<dbReference type="InterPro" id="IPR014721">
    <property type="entry name" value="Ribsml_uS5_D2-typ_fold_subgr"/>
</dbReference>
<evidence type="ECO:0000256" key="1">
    <source>
        <dbReference type="ARBA" id="ARBA00008945"/>
    </source>
</evidence>
<comment type="caution">
    <text evidence="9">The sequence shown here is derived from an EMBL/GenBank/DDBJ whole genome shotgun (WGS) entry which is preliminary data.</text>
</comment>
<dbReference type="InterPro" id="IPR005324">
    <property type="entry name" value="Ribosomal_uS5_C"/>
</dbReference>
<evidence type="ECO:0000256" key="6">
    <source>
        <dbReference type="PROSITE-ProRule" id="PRU00268"/>
    </source>
</evidence>
<dbReference type="PANTHER" id="PTHR48277:SF1">
    <property type="entry name" value="MITOCHONDRIAL RIBOSOMAL PROTEIN S5"/>
    <property type="match status" value="1"/>
</dbReference>
<dbReference type="EMBL" id="MEUX01000023">
    <property type="protein sequence ID" value="OGC47005.1"/>
    <property type="molecule type" value="Genomic_DNA"/>
</dbReference>
<evidence type="ECO:0000256" key="5">
    <source>
        <dbReference type="ARBA" id="ARBA00035519"/>
    </source>
</evidence>
<accession>A0A1F4UPY1</accession>
<evidence type="ECO:0000313" key="10">
    <source>
        <dbReference type="Proteomes" id="UP000176444"/>
    </source>
</evidence>
<evidence type="ECO:0000256" key="2">
    <source>
        <dbReference type="ARBA" id="ARBA00022980"/>
    </source>
</evidence>
<reference evidence="9 10" key="1">
    <citation type="journal article" date="2016" name="Nat. Commun.">
        <title>Thousands of microbial genomes shed light on interconnected biogeochemical processes in an aquifer system.</title>
        <authorList>
            <person name="Anantharaman K."/>
            <person name="Brown C.T."/>
            <person name="Hug L.A."/>
            <person name="Sharon I."/>
            <person name="Castelle C.J."/>
            <person name="Probst A.J."/>
            <person name="Thomas B.C."/>
            <person name="Singh A."/>
            <person name="Wilkins M.J."/>
            <person name="Karaoz U."/>
            <person name="Brodie E.L."/>
            <person name="Williams K.H."/>
            <person name="Hubbard S.S."/>
            <person name="Banfield J.F."/>
        </authorList>
    </citation>
    <scope>NUCLEOTIDE SEQUENCE [LARGE SCALE GENOMIC DNA]</scope>
</reference>
<dbReference type="PANTHER" id="PTHR48277">
    <property type="entry name" value="MITOCHONDRIAL RIBOSOMAL PROTEIN S5"/>
    <property type="match status" value="1"/>
</dbReference>
<comment type="similarity">
    <text evidence="1 7">Belongs to the universal ribosomal protein uS5 family.</text>
</comment>
<evidence type="ECO:0000256" key="4">
    <source>
        <dbReference type="ARBA" id="ARBA00035255"/>
    </source>
</evidence>
<sequence length="160" mass="17166">MDKEETKHAMIEDRVLQIRRVSTKRAGGSSFHFSALSASGDHAGKIGVAIAKSKENLTAIKKSKDKARRTMTEIPVTKNGSIPHELYIKNGAAIIFMKPAPLGAGIIAGGSVRQVLELAGIKNISVKIMGTNNQVSNAYTIIKALKMIKAKPQGTKEVTE</sequence>
<evidence type="ECO:0000256" key="3">
    <source>
        <dbReference type="ARBA" id="ARBA00023274"/>
    </source>
</evidence>
<dbReference type="GO" id="GO:0003723">
    <property type="term" value="F:RNA binding"/>
    <property type="evidence" value="ECO:0007669"/>
    <property type="project" value="InterPro"/>
</dbReference>
<keyword evidence="3 6" id="KW-0687">Ribonucleoprotein</keyword>
<dbReference type="GO" id="GO:0006412">
    <property type="term" value="P:translation"/>
    <property type="evidence" value="ECO:0007669"/>
    <property type="project" value="InterPro"/>
</dbReference>
<dbReference type="InterPro" id="IPR020568">
    <property type="entry name" value="Ribosomal_Su5_D2-typ_SF"/>
</dbReference>
<feature type="domain" description="S5 DRBM" evidence="8">
    <location>
        <begin position="11"/>
        <end position="74"/>
    </location>
</feature>
<proteinExistence type="inferred from homology"/>
<dbReference type="SUPFAM" id="SSF54211">
    <property type="entry name" value="Ribosomal protein S5 domain 2-like"/>
    <property type="match status" value="1"/>
</dbReference>
<dbReference type="InterPro" id="IPR013810">
    <property type="entry name" value="Ribosomal_uS5_N"/>
</dbReference>
<dbReference type="SUPFAM" id="SSF54768">
    <property type="entry name" value="dsRNA-binding domain-like"/>
    <property type="match status" value="1"/>
</dbReference>
<dbReference type="GO" id="GO:0005737">
    <property type="term" value="C:cytoplasm"/>
    <property type="evidence" value="ECO:0007669"/>
    <property type="project" value="UniProtKB-ARBA"/>
</dbReference>
<dbReference type="AlphaFoldDB" id="A0A1F4UPY1"/>
<dbReference type="GO" id="GO:0003735">
    <property type="term" value="F:structural constituent of ribosome"/>
    <property type="evidence" value="ECO:0007669"/>
    <property type="project" value="UniProtKB-UniRule"/>
</dbReference>
<evidence type="ECO:0000313" key="9">
    <source>
        <dbReference type="EMBL" id="OGC47005.1"/>
    </source>
</evidence>
<organism evidence="9 10">
    <name type="scientific">candidate division WWE3 bacterium RIFCSPHIGHO2_01_FULL_35_17</name>
    <dbReference type="NCBI Taxonomy" id="1802614"/>
    <lineage>
        <taxon>Bacteria</taxon>
        <taxon>Katanobacteria</taxon>
    </lineage>
</organism>
<dbReference type="FunFam" id="3.30.230.10:FF:000002">
    <property type="entry name" value="30S ribosomal protein S5"/>
    <property type="match status" value="1"/>
</dbReference>
<dbReference type="InterPro" id="IPR000851">
    <property type="entry name" value="Ribosomal_uS5"/>
</dbReference>
<evidence type="ECO:0000259" key="8">
    <source>
        <dbReference type="PROSITE" id="PS50881"/>
    </source>
</evidence>
<dbReference type="Pfam" id="PF00333">
    <property type="entry name" value="Ribosomal_S5"/>
    <property type="match status" value="1"/>
</dbReference>
<dbReference type="PROSITE" id="PS50881">
    <property type="entry name" value="S5_DSRBD"/>
    <property type="match status" value="1"/>
</dbReference>
<gene>
    <name evidence="9" type="ORF">A2713_02090</name>
</gene>
<dbReference type="Gene3D" id="3.30.230.10">
    <property type="match status" value="1"/>
</dbReference>
<keyword evidence="2 6" id="KW-0689">Ribosomal protein</keyword>
<dbReference type="Pfam" id="PF03719">
    <property type="entry name" value="Ribosomal_S5_C"/>
    <property type="match status" value="1"/>
</dbReference>
<dbReference type="Proteomes" id="UP000176444">
    <property type="component" value="Unassembled WGS sequence"/>
</dbReference>
<dbReference type="GO" id="GO:1990904">
    <property type="term" value="C:ribonucleoprotein complex"/>
    <property type="evidence" value="ECO:0007669"/>
    <property type="project" value="UniProtKB-UniRule"/>
</dbReference>
<dbReference type="Gene3D" id="3.30.160.20">
    <property type="match status" value="1"/>
</dbReference>